<keyword evidence="2" id="KW-0067">ATP-binding</keyword>
<dbReference type="Proteomes" id="UP000242474">
    <property type="component" value="Unassembled WGS sequence"/>
</dbReference>
<dbReference type="InterPro" id="IPR042099">
    <property type="entry name" value="ANL_N_sf"/>
</dbReference>
<dbReference type="Gene3D" id="3.40.50.12780">
    <property type="entry name" value="N-terminal domain of ligase-like"/>
    <property type="match status" value="1"/>
</dbReference>
<organism evidence="4 5">
    <name type="scientific">Coemansia reversa (strain ATCC 12441 / NRRL 1564)</name>
    <dbReference type="NCBI Taxonomy" id="763665"/>
    <lineage>
        <taxon>Eukaryota</taxon>
        <taxon>Fungi</taxon>
        <taxon>Fungi incertae sedis</taxon>
        <taxon>Zoopagomycota</taxon>
        <taxon>Kickxellomycotina</taxon>
        <taxon>Kickxellomycetes</taxon>
        <taxon>Kickxellales</taxon>
        <taxon>Kickxellaceae</taxon>
        <taxon>Coemansia</taxon>
    </lineage>
</organism>
<sequence>MTTAIYSIEVPGAPVVPGETKPRIDSINVDGKLTTNMDGVNNMHDNLLLGMKLAGPNARCLGYRPMNGNNEPGPYKWMTFKEVKESATDIGSGFTKLGASAKSRVGIFSANRIEWSLVDYGCCVYGQISVPMYDTLGMEAVKHMAEETEMVVIAISPEKLTEFLKLWADLPLVKTVVVFGEIPKESVALAPEGAQLMTLDNLMELGKNDGHAPLPEISAGPSDAYTICYTSGTTGRPKGAVLSHMCFLSTVNAARNRINHGHIPTLDNSDVHLSILPLAHCLERCIHAILSGNGARIGFNQGDMRKVVEDIGELRPTVLVGVPRIFNRIHDQVWAQVKARGGIASSLFSYAHGVKRANLKMGSNTHWLWDRVVFKAVRERFGGRLRLVISGAAPISADVLDFLRVTLSTTVLEGYGMTEVTGPSGVTYGGDMQAGSVGPPLGNSMYKLVSVPDMNYKVDDKPNPRGELYIKGNSTFSEYYKQPELTAETIDTDGWIATGDIGTFNEHGNFVVIDRRKNMFKLAQGEYVTPERIEIIYTDCPVIEQIYIHGDSLQSTLVAILVPNEEFLRREIEGSFTISERASKPLNNLCMDQDVVQLMMNIVKSWGQKNDLKGFEIPKAVYLESDPFSVENNIMTPTLKVKRLAAKARYSQIIAELYAKSNSDSA</sequence>
<evidence type="ECO:0000256" key="2">
    <source>
        <dbReference type="ARBA" id="ARBA00022840"/>
    </source>
</evidence>
<dbReference type="STRING" id="763665.A0A2G5BGX3"/>
<dbReference type="InterPro" id="IPR000873">
    <property type="entry name" value="AMP-dep_synth/lig_dom"/>
</dbReference>
<dbReference type="GO" id="GO:0005783">
    <property type="term" value="C:endoplasmic reticulum"/>
    <property type="evidence" value="ECO:0007669"/>
    <property type="project" value="TreeGrafter"/>
</dbReference>
<dbReference type="OrthoDB" id="1700726at2759"/>
<dbReference type="AlphaFoldDB" id="A0A2G5BGX3"/>
<protein>
    <submittedName>
        <fullName evidence="4">Acetyl-CoA synthetase-like protein</fullName>
    </submittedName>
</protein>
<dbReference type="GO" id="GO:0016020">
    <property type="term" value="C:membrane"/>
    <property type="evidence" value="ECO:0007669"/>
    <property type="project" value="TreeGrafter"/>
</dbReference>
<evidence type="ECO:0000259" key="3">
    <source>
        <dbReference type="Pfam" id="PF00501"/>
    </source>
</evidence>
<dbReference type="PROSITE" id="PS00455">
    <property type="entry name" value="AMP_BINDING"/>
    <property type="match status" value="1"/>
</dbReference>
<dbReference type="SUPFAM" id="SSF56801">
    <property type="entry name" value="Acetyl-CoA synthetase-like"/>
    <property type="match status" value="1"/>
</dbReference>
<gene>
    <name evidence="4" type="ORF">COEREDRAFT_95991</name>
</gene>
<keyword evidence="1" id="KW-0547">Nucleotide-binding</keyword>
<dbReference type="PANTHER" id="PTHR43272:SF33">
    <property type="entry name" value="AMP-BINDING DOMAIN-CONTAINING PROTEIN-RELATED"/>
    <property type="match status" value="1"/>
</dbReference>
<accession>A0A2G5BGX3</accession>
<keyword evidence="5" id="KW-1185">Reference proteome</keyword>
<name>A0A2G5BGX3_COERN</name>
<proteinExistence type="predicted"/>
<feature type="domain" description="AMP-dependent synthetase/ligase" evidence="3">
    <location>
        <begin position="73"/>
        <end position="480"/>
    </location>
</feature>
<evidence type="ECO:0000256" key="1">
    <source>
        <dbReference type="ARBA" id="ARBA00022741"/>
    </source>
</evidence>
<evidence type="ECO:0000313" key="5">
    <source>
        <dbReference type="Proteomes" id="UP000242474"/>
    </source>
</evidence>
<evidence type="ECO:0000313" key="4">
    <source>
        <dbReference type="EMBL" id="PIA18269.1"/>
    </source>
</evidence>
<reference evidence="4 5" key="1">
    <citation type="journal article" date="2015" name="Genome Biol. Evol.">
        <title>Phylogenomic analyses indicate that early fungi evolved digesting cell walls of algal ancestors of land plants.</title>
        <authorList>
            <person name="Chang Y."/>
            <person name="Wang S."/>
            <person name="Sekimoto S."/>
            <person name="Aerts A.L."/>
            <person name="Choi C."/>
            <person name="Clum A."/>
            <person name="LaButti K.M."/>
            <person name="Lindquist E.A."/>
            <person name="Yee Ngan C."/>
            <person name="Ohm R.A."/>
            <person name="Salamov A.A."/>
            <person name="Grigoriev I.V."/>
            <person name="Spatafora J.W."/>
            <person name="Berbee M.L."/>
        </authorList>
    </citation>
    <scope>NUCLEOTIDE SEQUENCE [LARGE SCALE GENOMIC DNA]</scope>
    <source>
        <strain evidence="4 5">NRRL 1564</strain>
    </source>
</reference>
<dbReference type="InterPro" id="IPR020845">
    <property type="entry name" value="AMP-binding_CS"/>
</dbReference>
<dbReference type="PANTHER" id="PTHR43272">
    <property type="entry name" value="LONG-CHAIN-FATTY-ACID--COA LIGASE"/>
    <property type="match status" value="1"/>
</dbReference>
<dbReference type="GO" id="GO:0005524">
    <property type="term" value="F:ATP binding"/>
    <property type="evidence" value="ECO:0007669"/>
    <property type="project" value="UniProtKB-KW"/>
</dbReference>
<dbReference type="EMBL" id="KZ303490">
    <property type="protein sequence ID" value="PIA18269.1"/>
    <property type="molecule type" value="Genomic_DNA"/>
</dbReference>
<dbReference type="GO" id="GO:0004467">
    <property type="term" value="F:long-chain fatty acid-CoA ligase activity"/>
    <property type="evidence" value="ECO:0007669"/>
    <property type="project" value="TreeGrafter"/>
</dbReference>
<dbReference type="Pfam" id="PF00501">
    <property type="entry name" value="AMP-binding"/>
    <property type="match status" value="1"/>
</dbReference>